<dbReference type="EnsemblMetazoa" id="GPPI037326-RA">
    <property type="protein sequence ID" value="GPPI037326-PA"/>
    <property type="gene ID" value="GPPI037326"/>
</dbReference>
<name>A0A1B0BQE3_9MUSC</name>
<evidence type="ECO:0000313" key="3">
    <source>
        <dbReference type="Proteomes" id="UP000092460"/>
    </source>
</evidence>
<keyword evidence="3" id="KW-1185">Reference proteome</keyword>
<keyword evidence="1" id="KW-1133">Transmembrane helix</keyword>
<reference evidence="3" key="1">
    <citation type="submission" date="2015-01" db="EMBL/GenBank/DDBJ databases">
        <authorList>
            <person name="Aksoy S."/>
            <person name="Warren W."/>
            <person name="Wilson R.K."/>
        </authorList>
    </citation>
    <scope>NUCLEOTIDE SEQUENCE [LARGE SCALE GENOMIC DNA]</scope>
    <source>
        <strain evidence="3">IAEA</strain>
    </source>
</reference>
<keyword evidence="1" id="KW-0812">Transmembrane</keyword>
<keyword evidence="1" id="KW-0472">Membrane</keyword>
<dbReference type="AlphaFoldDB" id="A0A1B0BQE3"/>
<organism evidence="2 3">
    <name type="scientific">Glossina palpalis gambiensis</name>
    <dbReference type="NCBI Taxonomy" id="67801"/>
    <lineage>
        <taxon>Eukaryota</taxon>
        <taxon>Metazoa</taxon>
        <taxon>Ecdysozoa</taxon>
        <taxon>Arthropoda</taxon>
        <taxon>Hexapoda</taxon>
        <taxon>Insecta</taxon>
        <taxon>Pterygota</taxon>
        <taxon>Neoptera</taxon>
        <taxon>Endopterygota</taxon>
        <taxon>Diptera</taxon>
        <taxon>Brachycera</taxon>
        <taxon>Muscomorpha</taxon>
        <taxon>Hippoboscoidea</taxon>
        <taxon>Glossinidae</taxon>
        <taxon>Glossina</taxon>
    </lineage>
</organism>
<dbReference type="VEuPathDB" id="VectorBase:GPPI037326"/>
<evidence type="ECO:0000256" key="1">
    <source>
        <dbReference type="SAM" id="Phobius"/>
    </source>
</evidence>
<dbReference type="EMBL" id="JXJN01018561">
    <property type="status" value="NOT_ANNOTATED_CDS"/>
    <property type="molecule type" value="Genomic_DNA"/>
</dbReference>
<feature type="transmembrane region" description="Helical" evidence="1">
    <location>
        <begin position="92"/>
        <end position="112"/>
    </location>
</feature>
<feature type="transmembrane region" description="Helical" evidence="1">
    <location>
        <begin position="62"/>
        <end position="80"/>
    </location>
</feature>
<evidence type="ECO:0000313" key="2">
    <source>
        <dbReference type="EnsemblMetazoa" id="GPPI037326-PA"/>
    </source>
</evidence>
<sequence>MAEALLIETSVPNKCSINVGASVRQIMQLHYYANMHRLEASLDNIEIKLFNAMVSTIMNYEWVRLASTCILAFAYNWVIITKSNSKRFEVCSCLISSVYSIFAKIVMGVSLYDLYFVMQDRAAKFFLEKHRRCKLATTQRTRECTERTMEKKLG</sequence>
<accession>A0A1B0BQE3</accession>
<reference evidence="2" key="2">
    <citation type="submission" date="2020-05" db="UniProtKB">
        <authorList>
            <consortium name="EnsemblMetazoa"/>
        </authorList>
    </citation>
    <scope>IDENTIFICATION</scope>
    <source>
        <strain evidence="2">IAEA</strain>
    </source>
</reference>
<dbReference type="Proteomes" id="UP000092460">
    <property type="component" value="Unassembled WGS sequence"/>
</dbReference>
<proteinExistence type="predicted"/>
<protein>
    <submittedName>
        <fullName evidence="2">Uncharacterized protein</fullName>
    </submittedName>
</protein>